<dbReference type="EMBL" id="UOEU01000645">
    <property type="protein sequence ID" value="VAW36961.1"/>
    <property type="molecule type" value="Genomic_DNA"/>
</dbReference>
<organism evidence="3">
    <name type="scientific">hydrothermal vent metagenome</name>
    <dbReference type="NCBI Taxonomy" id="652676"/>
    <lineage>
        <taxon>unclassified sequences</taxon>
        <taxon>metagenomes</taxon>
        <taxon>ecological metagenomes</taxon>
    </lineage>
</organism>
<evidence type="ECO:0000256" key="1">
    <source>
        <dbReference type="SAM" id="MobiDB-lite"/>
    </source>
</evidence>
<dbReference type="Gene3D" id="2.120.10.30">
    <property type="entry name" value="TolB, C-terminal domain"/>
    <property type="match status" value="1"/>
</dbReference>
<evidence type="ECO:0000259" key="2">
    <source>
        <dbReference type="Pfam" id="PF07995"/>
    </source>
</evidence>
<feature type="region of interest" description="Disordered" evidence="1">
    <location>
        <begin position="43"/>
        <end position="153"/>
    </location>
</feature>
<feature type="domain" description="Glucose/Sorbosone dehydrogenase" evidence="2">
    <location>
        <begin position="259"/>
        <end position="461"/>
    </location>
</feature>
<dbReference type="InterPro" id="IPR012938">
    <property type="entry name" value="Glc/Sorbosone_DH"/>
</dbReference>
<sequence length="475" mass="49034">MIMSKYRLPILTIFTFLLIGCNQTAVSTPTPITQPTTEIAAVTEPTASRTATTKPTVTDTAVPSTNTPLPQPATATTPPTATAATLTSTAPPPTATEPVPTAAEPSATAVATTDATSTPNSPPPPAPPASPGGVLAPSDNNYPGNDDKGGWESRINVPAGFSVSYYGRVQGQPTSIDFSPADGQLYIAVQEGIIYKMDGAGGVSTYVGGYNTPTGIAFRPGTGQLYVSSRVSNENVGGEAQVSIVNSGQIVGGLPCCYAFLHAANGIAFGPDGFGYVGVGARADHGEILDGPNKGLQDELTPLEASILRFNPDTGEVSVYARGFRNPYDIAWDSSGTLWATDNGPDFDPPEPLFRVVPGAIHGYPYYDCDVCFTPPPDVTVVPPLAFFAPSSSPTGVAVYNGNQFPGYSNAIFVTLWSSFTGAQKVMHIGAGGSSAPANFATGFAAPIDVITGPDGSLYVADWATGIIFKISYTG</sequence>
<gene>
    <name evidence="3" type="ORF">MNBD_CHLOROFLEXI01-3009</name>
</gene>
<protein>
    <recommendedName>
        <fullName evidence="2">Glucose/Sorbosone dehydrogenase domain-containing protein</fullName>
    </recommendedName>
</protein>
<dbReference type="SUPFAM" id="SSF50952">
    <property type="entry name" value="Soluble quinoprotein glucose dehydrogenase"/>
    <property type="match status" value="1"/>
</dbReference>
<dbReference type="PROSITE" id="PS51257">
    <property type="entry name" value="PROKAR_LIPOPROTEIN"/>
    <property type="match status" value="1"/>
</dbReference>
<accession>A0A3B0V1T5</accession>
<feature type="compositionally biased region" description="Pro residues" evidence="1">
    <location>
        <begin position="120"/>
        <end position="130"/>
    </location>
</feature>
<dbReference type="AlphaFoldDB" id="A0A3B0V1T5"/>
<proteinExistence type="predicted"/>
<evidence type="ECO:0000313" key="3">
    <source>
        <dbReference type="EMBL" id="VAW36961.1"/>
    </source>
</evidence>
<feature type="compositionally biased region" description="Low complexity" evidence="1">
    <location>
        <begin position="96"/>
        <end position="119"/>
    </location>
</feature>
<feature type="compositionally biased region" description="Low complexity" evidence="1">
    <location>
        <begin position="72"/>
        <end position="89"/>
    </location>
</feature>
<dbReference type="InterPro" id="IPR011042">
    <property type="entry name" value="6-blade_b-propeller_TolB-like"/>
</dbReference>
<dbReference type="InterPro" id="IPR011041">
    <property type="entry name" value="Quinoprot_gluc/sorb_DH_b-prop"/>
</dbReference>
<name>A0A3B0V1T5_9ZZZZ</name>
<dbReference type="Pfam" id="PF07995">
    <property type="entry name" value="GSDH"/>
    <property type="match status" value="1"/>
</dbReference>
<feature type="compositionally biased region" description="Low complexity" evidence="1">
    <location>
        <begin position="50"/>
        <end position="63"/>
    </location>
</feature>
<dbReference type="PANTHER" id="PTHR33546">
    <property type="entry name" value="LARGE, MULTIFUNCTIONAL SECRETED PROTEIN-RELATED"/>
    <property type="match status" value="1"/>
</dbReference>
<reference evidence="3" key="1">
    <citation type="submission" date="2018-06" db="EMBL/GenBank/DDBJ databases">
        <authorList>
            <person name="Zhirakovskaya E."/>
        </authorList>
    </citation>
    <scope>NUCLEOTIDE SEQUENCE</scope>
</reference>
<dbReference type="PANTHER" id="PTHR33546:SF1">
    <property type="entry name" value="LARGE, MULTIFUNCTIONAL SECRETED PROTEIN"/>
    <property type="match status" value="1"/>
</dbReference>